<evidence type="ECO:0000313" key="8">
    <source>
        <dbReference type="EMBL" id="KAJ1929449.1"/>
    </source>
</evidence>
<evidence type="ECO:0000256" key="5">
    <source>
        <dbReference type="ARBA" id="ARBA00023136"/>
    </source>
</evidence>
<reference evidence="8" key="1">
    <citation type="submission" date="2022-07" db="EMBL/GenBank/DDBJ databases">
        <title>Phylogenomic reconstructions and comparative analyses of Kickxellomycotina fungi.</title>
        <authorList>
            <person name="Reynolds N.K."/>
            <person name="Stajich J.E."/>
            <person name="Barry K."/>
            <person name="Grigoriev I.V."/>
            <person name="Crous P."/>
            <person name="Smith M.E."/>
        </authorList>
    </citation>
    <scope>NUCLEOTIDE SEQUENCE</scope>
    <source>
        <strain evidence="8">RSA 861</strain>
    </source>
</reference>
<dbReference type="AlphaFoldDB" id="A0A9W8AEP9"/>
<evidence type="ECO:0000256" key="7">
    <source>
        <dbReference type="SAM" id="Phobius"/>
    </source>
</evidence>
<dbReference type="Gene3D" id="1.10.1450.10">
    <property type="entry name" value="Tetraspanin"/>
    <property type="match status" value="1"/>
</dbReference>
<feature type="transmembrane region" description="Helical" evidence="7">
    <location>
        <begin position="78"/>
        <end position="101"/>
    </location>
</feature>
<dbReference type="InterPro" id="IPR018499">
    <property type="entry name" value="Tetraspanin/Peripherin"/>
</dbReference>
<name>A0A9W8AEP9_9FUNG</name>
<feature type="disulfide bond" evidence="6">
    <location>
        <begin position="134"/>
        <end position="165"/>
    </location>
</feature>
<feature type="transmembrane region" description="Helical" evidence="7">
    <location>
        <begin position="12"/>
        <end position="35"/>
    </location>
</feature>
<keyword evidence="3 7" id="KW-0812">Transmembrane</keyword>
<evidence type="ECO:0000256" key="2">
    <source>
        <dbReference type="ARBA" id="ARBA00006840"/>
    </source>
</evidence>
<dbReference type="EMBL" id="JANBPT010000034">
    <property type="protein sequence ID" value="KAJ1929449.1"/>
    <property type="molecule type" value="Genomic_DNA"/>
</dbReference>
<dbReference type="PRINTS" id="PR00259">
    <property type="entry name" value="TMFOUR"/>
</dbReference>
<keyword evidence="4 7" id="KW-1133">Transmembrane helix</keyword>
<evidence type="ECO:0008006" key="10">
    <source>
        <dbReference type="Google" id="ProtNLM"/>
    </source>
</evidence>
<evidence type="ECO:0000256" key="4">
    <source>
        <dbReference type="ARBA" id="ARBA00022989"/>
    </source>
</evidence>
<keyword evidence="6" id="KW-1015">Disulfide bond</keyword>
<sequence length="235" mass="26034">MVAYRVETVRVLAIFFNVLLCLSGLGMIGLAVYALAATHITFSGRTWIPVFMMVMGTLVFLISFLGCYGALLEKRYALMAYAGMVTFLVAIQLAVALYAVMHQLTVEIGLDAAWQNAYDRHPKLIRDIQDEYGCCGFKSPTDRAFPKSSPDACLKSDLFGHHRSCFTMLQAGYQTEFRAIIVGEFILIAIQAASLLFTTMLYKQVGTPEHRAATDGERQALLEDERVARGLPIEG</sequence>
<dbReference type="OrthoDB" id="71600at2759"/>
<feature type="transmembrane region" description="Helical" evidence="7">
    <location>
        <begin position="47"/>
        <end position="71"/>
    </location>
</feature>
<accession>A0A9W8AEP9</accession>
<protein>
    <recommendedName>
        <fullName evidence="10">Tetraspanin</fullName>
    </recommendedName>
</protein>
<organism evidence="8 9">
    <name type="scientific">Tieghemiomyces parasiticus</name>
    <dbReference type="NCBI Taxonomy" id="78921"/>
    <lineage>
        <taxon>Eukaryota</taxon>
        <taxon>Fungi</taxon>
        <taxon>Fungi incertae sedis</taxon>
        <taxon>Zoopagomycota</taxon>
        <taxon>Kickxellomycotina</taxon>
        <taxon>Dimargaritomycetes</taxon>
        <taxon>Dimargaritales</taxon>
        <taxon>Dimargaritaceae</taxon>
        <taxon>Tieghemiomyces</taxon>
    </lineage>
</organism>
<dbReference type="GO" id="GO:0016020">
    <property type="term" value="C:membrane"/>
    <property type="evidence" value="ECO:0007669"/>
    <property type="project" value="UniProtKB-SubCell"/>
</dbReference>
<proteinExistence type="inferred from homology"/>
<comment type="caution">
    <text evidence="8">The sequence shown here is derived from an EMBL/GenBank/DDBJ whole genome shotgun (WGS) entry which is preliminary data.</text>
</comment>
<feature type="transmembrane region" description="Helical" evidence="7">
    <location>
        <begin position="177"/>
        <end position="202"/>
    </location>
</feature>
<evidence type="ECO:0000256" key="1">
    <source>
        <dbReference type="ARBA" id="ARBA00004141"/>
    </source>
</evidence>
<dbReference type="SUPFAM" id="SSF48652">
    <property type="entry name" value="Tetraspanin"/>
    <property type="match status" value="1"/>
</dbReference>
<dbReference type="PANTHER" id="PTHR19282:SF452">
    <property type="entry name" value="LD03691P"/>
    <property type="match status" value="1"/>
</dbReference>
<comment type="subcellular location">
    <subcellularLocation>
        <location evidence="1">Membrane</location>
        <topology evidence="1">Multi-pass membrane protein</topology>
    </subcellularLocation>
</comment>
<evidence type="ECO:0000256" key="6">
    <source>
        <dbReference type="PIRSR" id="PIRSR002419-1"/>
    </source>
</evidence>
<gene>
    <name evidence="8" type="ORF">IWQ60_001130</name>
</gene>
<comment type="similarity">
    <text evidence="2">Belongs to the tetraspanin (TM4SF) family.</text>
</comment>
<dbReference type="PANTHER" id="PTHR19282">
    <property type="entry name" value="TETRASPANIN"/>
    <property type="match status" value="1"/>
</dbReference>
<evidence type="ECO:0000313" key="9">
    <source>
        <dbReference type="Proteomes" id="UP001150569"/>
    </source>
</evidence>
<feature type="disulfide bond" evidence="6">
    <location>
        <begin position="135"/>
        <end position="153"/>
    </location>
</feature>
<keyword evidence="9" id="KW-1185">Reference proteome</keyword>
<dbReference type="InterPro" id="IPR000301">
    <property type="entry name" value="Tetraspanin_animals"/>
</dbReference>
<dbReference type="InterPro" id="IPR008952">
    <property type="entry name" value="Tetraspanin_EC2_sf"/>
</dbReference>
<evidence type="ECO:0000256" key="3">
    <source>
        <dbReference type="ARBA" id="ARBA00022692"/>
    </source>
</evidence>
<keyword evidence="5 7" id="KW-0472">Membrane</keyword>
<dbReference type="Proteomes" id="UP001150569">
    <property type="component" value="Unassembled WGS sequence"/>
</dbReference>
<dbReference type="PIRSF" id="PIRSF002419">
    <property type="entry name" value="Tetraspanin"/>
    <property type="match status" value="1"/>
</dbReference>
<dbReference type="Pfam" id="PF00335">
    <property type="entry name" value="Tetraspanin"/>
    <property type="match status" value="1"/>
</dbReference>